<organism evidence="2 3">
    <name type="scientific">Phomopsis amygdali</name>
    <name type="common">Fusicoccum amygdali</name>
    <dbReference type="NCBI Taxonomy" id="1214568"/>
    <lineage>
        <taxon>Eukaryota</taxon>
        <taxon>Fungi</taxon>
        <taxon>Dikarya</taxon>
        <taxon>Ascomycota</taxon>
        <taxon>Pezizomycotina</taxon>
        <taxon>Sordariomycetes</taxon>
        <taxon>Sordariomycetidae</taxon>
        <taxon>Diaporthales</taxon>
        <taxon>Diaporthaceae</taxon>
        <taxon>Diaporthe</taxon>
    </lineage>
</organism>
<gene>
    <name evidence="2" type="ORF">N8I77_003339</name>
</gene>
<proteinExistence type="predicted"/>
<dbReference type="Proteomes" id="UP001265746">
    <property type="component" value="Unassembled WGS sequence"/>
</dbReference>
<name>A0AAD9W4V8_PHOAM</name>
<dbReference type="AlphaFoldDB" id="A0AAD9W4V8"/>
<feature type="region of interest" description="Disordered" evidence="1">
    <location>
        <begin position="16"/>
        <end position="55"/>
    </location>
</feature>
<accession>A0AAD9W4V8</accession>
<reference evidence="2" key="1">
    <citation type="submission" date="2023-06" db="EMBL/GenBank/DDBJ databases">
        <authorList>
            <person name="Noh H."/>
        </authorList>
    </citation>
    <scope>NUCLEOTIDE SEQUENCE</scope>
    <source>
        <strain evidence="2">DUCC20226</strain>
    </source>
</reference>
<sequence length="253" mass="27749">MDWRAVDPTLGWTAQMSPETSLELSGALPSAPTTISNTSAPHNTGPPTSTAEQQPSLPSLGLFPLITSADDLSWQNQLTSQGCQCRTGLTLLIPGTRAALQERRLDGIFQVANDVIKQCQGIVSCQSCKLNCTDLICIMAVFQEADACFVYIAKDDMDERAININVSMGSYAIEADEEDAKLWRRMLVTQLVRRANGLLDSISARGQDMLKVLDPACRLGRVNIDYLQAVIENSRENVQHVMEGFQDDARTVE</sequence>
<evidence type="ECO:0000313" key="2">
    <source>
        <dbReference type="EMBL" id="KAK2609862.1"/>
    </source>
</evidence>
<evidence type="ECO:0000256" key="1">
    <source>
        <dbReference type="SAM" id="MobiDB-lite"/>
    </source>
</evidence>
<protein>
    <submittedName>
        <fullName evidence="2">Uncharacterized protein</fullName>
    </submittedName>
</protein>
<comment type="caution">
    <text evidence="2">The sequence shown here is derived from an EMBL/GenBank/DDBJ whole genome shotgun (WGS) entry which is preliminary data.</text>
</comment>
<keyword evidence="3" id="KW-1185">Reference proteome</keyword>
<feature type="compositionally biased region" description="Polar residues" evidence="1">
    <location>
        <begin position="31"/>
        <end position="55"/>
    </location>
</feature>
<evidence type="ECO:0000313" key="3">
    <source>
        <dbReference type="Proteomes" id="UP001265746"/>
    </source>
</evidence>
<dbReference type="EMBL" id="JAUJFL010000002">
    <property type="protein sequence ID" value="KAK2609862.1"/>
    <property type="molecule type" value="Genomic_DNA"/>
</dbReference>